<dbReference type="PANTHER" id="PTHR33740">
    <property type="entry name" value="GPI-ANCHORED ADHESIN-LIKE PROTEIN"/>
    <property type="match status" value="1"/>
</dbReference>
<gene>
    <name evidence="4" type="ORF">D5R40_13460</name>
</gene>
<evidence type="ECO:0000313" key="5">
    <source>
        <dbReference type="Proteomes" id="UP000269154"/>
    </source>
</evidence>
<evidence type="ECO:0000256" key="2">
    <source>
        <dbReference type="SAM" id="SignalP"/>
    </source>
</evidence>
<keyword evidence="2" id="KW-0732">Signal</keyword>
<keyword evidence="5" id="KW-1185">Reference proteome</keyword>
<protein>
    <submittedName>
        <fullName evidence="4">S-layer homology domain-containing protein</fullName>
    </submittedName>
</protein>
<dbReference type="PROSITE" id="PS51272">
    <property type="entry name" value="SLH"/>
    <property type="match status" value="1"/>
</dbReference>
<proteinExistence type="predicted"/>
<accession>A0A3N6PUF1</accession>
<feature type="signal peptide" evidence="2">
    <location>
        <begin position="1"/>
        <end position="24"/>
    </location>
</feature>
<dbReference type="Proteomes" id="UP000269154">
    <property type="component" value="Unassembled WGS sequence"/>
</dbReference>
<dbReference type="PANTHER" id="PTHR33740:SF3">
    <property type="entry name" value="GPI-ANCHORED ADHESIN-LIKE PROTEIN"/>
    <property type="match status" value="1"/>
</dbReference>
<dbReference type="EMBL" id="RCBY01000065">
    <property type="protein sequence ID" value="RQH43183.1"/>
    <property type="molecule type" value="Genomic_DNA"/>
</dbReference>
<dbReference type="InterPro" id="IPR001119">
    <property type="entry name" value="SLH_dom"/>
</dbReference>
<evidence type="ECO:0000256" key="1">
    <source>
        <dbReference type="SAM" id="MobiDB-lite"/>
    </source>
</evidence>
<comment type="caution">
    <text evidence="4">The sequence shown here is derived from an EMBL/GenBank/DDBJ whole genome shotgun (WGS) entry which is preliminary data.</text>
</comment>
<feature type="domain" description="SLH" evidence="3">
    <location>
        <begin position="329"/>
        <end position="397"/>
    </location>
</feature>
<name>A0A3N6PUF1_9CYAN</name>
<dbReference type="PROSITE" id="PS51257">
    <property type="entry name" value="PROKAR_LIPOPROTEIN"/>
    <property type="match status" value="1"/>
</dbReference>
<evidence type="ECO:0000313" key="4">
    <source>
        <dbReference type="EMBL" id="RQH43183.1"/>
    </source>
</evidence>
<feature type="chain" id="PRO_5018150737" evidence="2">
    <location>
        <begin position="25"/>
        <end position="479"/>
    </location>
</feature>
<organism evidence="4 5">
    <name type="scientific">Okeania hirsuta</name>
    <dbReference type="NCBI Taxonomy" id="1458930"/>
    <lineage>
        <taxon>Bacteria</taxon>
        <taxon>Bacillati</taxon>
        <taxon>Cyanobacteriota</taxon>
        <taxon>Cyanophyceae</taxon>
        <taxon>Oscillatoriophycideae</taxon>
        <taxon>Oscillatoriales</taxon>
        <taxon>Microcoleaceae</taxon>
        <taxon>Okeania</taxon>
    </lineage>
</organism>
<feature type="compositionally biased region" description="Polar residues" evidence="1">
    <location>
        <begin position="183"/>
        <end position="198"/>
    </location>
</feature>
<dbReference type="RefSeq" id="WP_124146564.1">
    <property type="nucleotide sequence ID" value="NZ_CAWOKI010000171.1"/>
</dbReference>
<dbReference type="OrthoDB" id="452152at2"/>
<evidence type="ECO:0000259" key="3">
    <source>
        <dbReference type="PROSITE" id="PS51272"/>
    </source>
</evidence>
<dbReference type="Pfam" id="PF00395">
    <property type="entry name" value="SLH"/>
    <property type="match status" value="2"/>
</dbReference>
<reference evidence="4 5" key="1">
    <citation type="journal article" date="2018" name="ACS Chem. Biol.">
        <title>Ketoreductase domain dysfunction expands chemodiversity: malyngamide biosynthesis in the cyanobacterium Okeania hirsuta.</title>
        <authorList>
            <person name="Moss N.A."/>
            <person name="Leao T."/>
            <person name="Rankin M."/>
            <person name="McCullough T.M."/>
            <person name="Qu P."/>
            <person name="Korobeynikov A."/>
            <person name="Smith J.L."/>
            <person name="Gerwick L."/>
            <person name="Gerwick W.H."/>
        </authorList>
    </citation>
    <scope>NUCLEOTIDE SEQUENCE [LARGE SCALE GENOMIC DNA]</scope>
    <source>
        <strain evidence="4 5">PAB10Feb10-1</strain>
    </source>
</reference>
<feature type="region of interest" description="Disordered" evidence="1">
    <location>
        <begin position="166"/>
        <end position="212"/>
    </location>
</feature>
<sequence length="479" mass="52977">MLLNRPSIFTSLTICLLMSVSACANNPSSKELEKVFAADPKLKNNPPFNQLIQIPTQNTQQPEQPTQIPADFPSEISPYPNSQLIEKSEQEQKTVWSSSDPTNVVQNFYQKEFRDKNWEIISEPTEEGSGSLVAEKNDLQVEVSLKPSQTPGIATEYEIDYQSKNEETANIPSPPPVPVSPSTIQLETQPSPNFTASPQALPIPEPSPTASLPTPLPTPGVAALPTPTTFPPNSIPPVPLPTSTESPVLKKALRDVPSGLRQYVADLSKLGVFQQPQPQNQDNPDTTTLLVDPQNIVTRREYVRWLVNTNNKIFTNNSAKQIRLALLNETPIFEDVPKTDPDFAVIQGLAEAGLIPSPLSGDTNVVKFRPNDFLTREDLILWKVPLDFRKALPEATIEKVKEAWDFQDASRIDPAALRAVLADAQNDFSNIRRVFGYTKLFRPDKTVSRAEAAAVLWYFGDAKEGISAQMALPQSHNLQ</sequence>
<dbReference type="AlphaFoldDB" id="A0A3N6PUF1"/>